<protein>
    <submittedName>
        <fullName evidence="1">Uncharacterized protein</fullName>
    </submittedName>
</protein>
<evidence type="ECO:0000313" key="1">
    <source>
        <dbReference type="EMBL" id="KAI8554036.1"/>
    </source>
</evidence>
<gene>
    <name evidence="1" type="ORF">RHMOL_Rhmol05G0066200</name>
</gene>
<keyword evidence="2" id="KW-1185">Reference proteome</keyword>
<dbReference type="EMBL" id="CM046392">
    <property type="protein sequence ID" value="KAI8554036.1"/>
    <property type="molecule type" value="Genomic_DNA"/>
</dbReference>
<name>A0ACC0NLA6_RHOML</name>
<sequence length="108" mass="12378">MASLGGKKRSLPLSSYTSRKTDLGLDKYRICLSGINRLSSKCYSSNGEELVETQWYVFNIWSSGEDCLSLEIERLNKLLQTADRCRKFGVRRVVEDVVKKEEGDKEHQ</sequence>
<proteinExistence type="predicted"/>
<comment type="caution">
    <text evidence="1">The sequence shown here is derived from an EMBL/GenBank/DDBJ whole genome shotgun (WGS) entry which is preliminary data.</text>
</comment>
<accession>A0ACC0NLA6</accession>
<organism evidence="1 2">
    <name type="scientific">Rhododendron molle</name>
    <name type="common">Chinese azalea</name>
    <name type="synonym">Azalea mollis</name>
    <dbReference type="NCBI Taxonomy" id="49168"/>
    <lineage>
        <taxon>Eukaryota</taxon>
        <taxon>Viridiplantae</taxon>
        <taxon>Streptophyta</taxon>
        <taxon>Embryophyta</taxon>
        <taxon>Tracheophyta</taxon>
        <taxon>Spermatophyta</taxon>
        <taxon>Magnoliopsida</taxon>
        <taxon>eudicotyledons</taxon>
        <taxon>Gunneridae</taxon>
        <taxon>Pentapetalae</taxon>
        <taxon>asterids</taxon>
        <taxon>Ericales</taxon>
        <taxon>Ericaceae</taxon>
        <taxon>Ericoideae</taxon>
        <taxon>Rhodoreae</taxon>
        <taxon>Rhododendron</taxon>
    </lineage>
</organism>
<evidence type="ECO:0000313" key="2">
    <source>
        <dbReference type="Proteomes" id="UP001062846"/>
    </source>
</evidence>
<dbReference type="Proteomes" id="UP001062846">
    <property type="component" value="Chromosome 5"/>
</dbReference>
<reference evidence="1" key="1">
    <citation type="submission" date="2022-02" db="EMBL/GenBank/DDBJ databases">
        <title>Plant Genome Project.</title>
        <authorList>
            <person name="Zhang R.-G."/>
        </authorList>
    </citation>
    <scope>NUCLEOTIDE SEQUENCE</scope>
    <source>
        <strain evidence="1">AT1</strain>
    </source>
</reference>